<dbReference type="Pfam" id="PF00063">
    <property type="entry name" value="Myosin_head"/>
    <property type="match status" value="1"/>
</dbReference>
<dbReference type="Gene3D" id="3.40.850.10">
    <property type="entry name" value="Kinesin motor domain"/>
    <property type="match status" value="1"/>
</dbReference>
<evidence type="ECO:0000313" key="8">
    <source>
        <dbReference type="EMBL" id="KAK9760408.1"/>
    </source>
</evidence>
<comment type="caution">
    <text evidence="8">The sequence shown here is derived from an EMBL/GenBank/DDBJ whole genome shotgun (WGS) entry which is preliminary data.</text>
</comment>
<evidence type="ECO:0000256" key="1">
    <source>
        <dbReference type="ARBA" id="ARBA00022741"/>
    </source>
</evidence>
<dbReference type="EMBL" id="JASJQH010002162">
    <property type="protein sequence ID" value="KAK9760408.1"/>
    <property type="molecule type" value="Genomic_DNA"/>
</dbReference>
<comment type="similarity">
    <text evidence="6">Belongs to the TRAFAC class myosin-kinesin ATPase superfamily. Myosin family.</text>
</comment>
<dbReference type="Gene3D" id="1.20.120.720">
    <property type="entry name" value="Myosin VI head, motor domain, U50 subdomain"/>
    <property type="match status" value="1"/>
</dbReference>
<dbReference type="PANTHER" id="PTHR13140">
    <property type="entry name" value="MYOSIN"/>
    <property type="match status" value="1"/>
</dbReference>
<reference evidence="8 9" key="1">
    <citation type="submission" date="2023-04" db="EMBL/GenBank/DDBJ databases">
        <title>Genome of Basidiobolus ranarum AG-B5.</title>
        <authorList>
            <person name="Stajich J.E."/>
            <person name="Carter-House D."/>
            <person name="Gryganskyi A."/>
        </authorList>
    </citation>
    <scope>NUCLEOTIDE SEQUENCE [LARGE SCALE GENOMIC DNA]</scope>
    <source>
        <strain evidence="8 9">AG-B5</strain>
    </source>
</reference>
<keyword evidence="2 6" id="KW-0067">ATP-binding</keyword>
<dbReference type="PROSITE" id="PS51456">
    <property type="entry name" value="MYOSIN_MOTOR"/>
    <property type="match status" value="1"/>
</dbReference>
<sequence length="432" mass="48941">MSSPTTTSYDMVTLSPSSEDAITHVLQENFQRDSVYLKIGAHVLVSLNPFKELPTCGDAELEEYVADLKDTRPTIGDRLRPHIFQVINNAYLEMRRTGYNQSIVFSGETGSGKSTSKLLALRALGKVRESSKKETHVVKLITNACKILEAFGNAKTSKNNSASRFGSYIEVQFNERGRILGSKFLEYLLEKSRVTNFIHGERNFHIFHYLHSGASINESVNFQFTETAQYNYLPQSPSDPKQEDALKFEELRECMKSLGLNKKYQSQIFRLLAGIMHLGNIVFVDPHNKNTEAASVENVEVLDTVAEFFGVEAVALESILTYKSQMIQKEMCTIFLDANQAAVQRDNLAKALYSLLFSWIVEFINSKLCCEEQTNFIGFVDMMGFQTPAIDSFNQFCVNFANERLHNFFNYQIFELNNADYREQGIPVPSTA</sequence>
<dbReference type="InterPro" id="IPR036961">
    <property type="entry name" value="Kinesin_motor_dom_sf"/>
</dbReference>
<dbReference type="InterPro" id="IPR027417">
    <property type="entry name" value="P-loop_NTPase"/>
</dbReference>
<keyword evidence="3 6" id="KW-0518">Myosin</keyword>
<dbReference type="Proteomes" id="UP001479436">
    <property type="component" value="Unassembled WGS sequence"/>
</dbReference>
<proteinExistence type="inferred from homology"/>
<keyword evidence="9" id="KW-1185">Reference proteome</keyword>
<comment type="caution">
    <text evidence="6">Lacks conserved residue(s) required for the propagation of feature annotation.</text>
</comment>
<dbReference type="Gene3D" id="1.20.58.530">
    <property type="match status" value="1"/>
</dbReference>
<evidence type="ECO:0000313" key="9">
    <source>
        <dbReference type="Proteomes" id="UP001479436"/>
    </source>
</evidence>
<feature type="binding site" evidence="6">
    <location>
        <begin position="107"/>
        <end position="114"/>
    </location>
    <ligand>
        <name>ATP</name>
        <dbReference type="ChEBI" id="CHEBI:30616"/>
    </ligand>
</feature>
<keyword evidence="1 6" id="KW-0547">Nucleotide-binding</keyword>
<evidence type="ECO:0000256" key="4">
    <source>
        <dbReference type="ARBA" id="ARBA00023175"/>
    </source>
</evidence>
<keyword evidence="4 6" id="KW-0505">Motor protein</keyword>
<gene>
    <name evidence="8" type="ORF">K7432_015581</name>
</gene>
<feature type="domain" description="Myosin motor" evidence="7">
    <location>
        <begin position="6"/>
        <end position="432"/>
    </location>
</feature>
<dbReference type="InterPro" id="IPR001609">
    <property type="entry name" value="Myosin_head_motor_dom-like"/>
</dbReference>
<evidence type="ECO:0000256" key="6">
    <source>
        <dbReference type="PROSITE-ProRule" id="PRU00782"/>
    </source>
</evidence>
<evidence type="ECO:0000256" key="5">
    <source>
        <dbReference type="ARBA" id="ARBA00023203"/>
    </source>
</evidence>
<evidence type="ECO:0000259" key="7">
    <source>
        <dbReference type="PROSITE" id="PS51456"/>
    </source>
</evidence>
<evidence type="ECO:0000256" key="2">
    <source>
        <dbReference type="ARBA" id="ARBA00022840"/>
    </source>
</evidence>
<accession>A0ABR2WFX3</accession>
<organism evidence="8 9">
    <name type="scientific">Basidiobolus ranarum</name>
    <dbReference type="NCBI Taxonomy" id="34480"/>
    <lineage>
        <taxon>Eukaryota</taxon>
        <taxon>Fungi</taxon>
        <taxon>Fungi incertae sedis</taxon>
        <taxon>Zoopagomycota</taxon>
        <taxon>Entomophthoromycotina</taxon>
        <taxon>Basidiobolomycetes</taxon>
        <taxon>Basidiobolales</taxon>
        <taxon>Basidiobolaceae</taxon>
        <taxon>Basidiobolus</taxon>
    </lineage>
</organism>
<dbReference type="PRINTS" id="PR00193">
    <property type="entry name" value="MYOSINHEAVY"/>
</dbReference>
<name>A0ABR2WFX3_9FUNG</name>
<dbReference type="Gene3D" id="1.10.10.820">
    <property type="match status" value="1"/>
</dbReference>
<dbReference type="SUPFAM" id="SSF52540">
    <property type="entry name" value="P-loop containing nucleoside triphosphate hydrolases"/>
    <property type="match status" value="1"/>
</dbReference>
<dbReference type="PANTHER" id="PTHR13140:SF550">
    <property type="entry name" value="MYOSIN-IIIB ISOFORM X1"/>
    <property type="match status" value="1"/>
</dbReference>
<evidence type="ECO:0000256" key="3">
    <source>
        <dbReference type="ARBA" id="ARBA00023123"/>
    </source>
</evidence>
<protein>
    <recommendedName>
        <fullName evidence="7">Myosin motor domain-containing protein</fullName>
    </recommendedName>
</protein>
<keyword evidence="5 6" id="KW-0009">Actin-binding</keyword>
<dbReference type="SMART" id="SM00242">
    <property type="entry name" value="MYSc"/>
    <property type="match status" value="1"/>
</dbReference>